<dbReference type="SUPFAM" id="SSF55298">
    <property type="entry name" value="YjgF-like"/>
    <property type="match status" value="1"/>
</dbReference>
<dbReference type="GO" id="GO:0019239">
    <property type="term" value="F:deaminase activity"/>
    <property type="evidence" value="ECO:0007669"/>
    <property type="project" value="TreeGrafter"/>
</dbReference>
<proteinExistence type="inferred from homology"/>
<sequence length="125" mass="13679">MRKEIFTENAPEAIGPYSQAIEAGDFIYISGQIGINPETGEVAEGIEAQTNQVMHNLQAILTEAGTDVSQVVKFTIYIDSMDNFATVNDIYGGYLSKPYPARATVEVSKLPKNVLIEMDAVVYTK</sequence>
<dbReference type="CDD" id="cd00448">
    <property type="entry name" value="YjgF_YER057c_UK114_family"/>
    <property type="match status" value="1"/>
</dbReference>
<dbReference type="InterPro" id="IPR035959">
    <property type="entry name" value="RutC-like_sf"/>
</dbReference>
<gene>
    <name evidence="2" type="ORF">AOX59_15100</name>
</gene>
<dbReference type="InterPro" id="IPR019897">
    <property type="entry name" value="RidA_CS"/>
</dbReference>
<dbReference type="Proteomes" id="UP000050331">
    <property type="component" value="Chromosome"/>
</dbReference>
<dbReference type="STRING" id="1472767.AOX59_15100"/>
<dbReference type="Gene3D" id="3.30.1330.40">
    <property type="entry name" value="RutC-like"/>
    <property type="match status" value="1"/>
</dbReference>
<dbReference type="AlphaFoldDB" id="A0A0U4FPW2"/>
<dbReference type="Pfam" id="PF01042">
    <property type="entry name" value="Ribonuc_L-PSP"/>
    <property type="match status" value="1"/>
</dbReference>
<dbReference type="InterPro" id="IPR006175">
    <property type="entry name" value="YjgF/YER057c/UK114"/>
</dbReference>
<dbReference type="InterPro" id="IPR006056">
    <property type="entry name" value="RidA"/>
</dbReference>
<dbReference type="NCBIfam" id="TIGR00004">
    <property type="entry name" value="Rid family detoxifying hydrolase"/>
    <property type="match status" value="1"/>
</dbReference>
<dbReference type="GO" id="GO:0005829">
    <property type="term" value="C:cytosol"/>
    <property type="evidence" value="ECO:0007669"/>
    <property type="project" value="TreeGrafter"/>
</dbReference>
<evidence type="ECO:0000313" key="3">
    <source>
        <dbReference type="Proteomes" id="UP000050331"/>
    </source>
</evidence>
<dbReference type="KEGG" id="lao:AOX59_15100"/>
<comment type="similarity">
    <text evidence="1">Belongs to the RutC family.</text>
</comment>
<dbReference type="PROSITE" id="PS01094">
    <property type="entry name" value="UPF0076"/>
    <property type="match status" value="1"/>
</dbReference>
<reference evidence="2 3" key="1">
    <citation type="submission" date="2016-01" db="EMBL/GenBank/DDBJ databases">
        <title>Complete genome sequence of strain Lentibacillus amyloliquefaciens LAM0015T isolated from saline sediment.</title>
        <authorList>
            <person name="Wang J.-L."/>
            <person name="He M.-X."/>
        </authorList>
    </citation>
    <scope>NUCLEOTIDE SEQUENCE [LARGE SCALE GENOMIC DNA]</scope>
    <source>
        <strain evidence="2 3">LAM0015</strain>
    </source>
</reference>
<protein>
    <submittedName>
        <fullName evidence="2">Reactive intermediate/imine deaminase</fullName>
    </submittedName>
</protein>
<dbReference type="OrthoDB" id="9803101at2"/>
<dbReference type="PANTHER" id="PTHR11803:SF39">
    <property type="entry name" value="2-IMINOBUTANOATE_2-IMINOPROPANOATE DEAMINASE"/>
    <property type="match status" value="1"/>
</dbReference>
<dbReference type="RefSeq" id="WP_068446735.1">
    <property type="nucleotide sequence ID" value="NZ_CP013862.1"/>
</dbReference>
<name>A0A0U4FPW2_9BACI</name>
<evidence type="ECO:0000256" key="1">
    <source>
        <dbReference type="ARBA" id="ARBA00010552"/>
    </source>
</evidence>
<organism evidence="2 3">
    <name type="scientific">Lentibacillus amyloliquefaciens</name>
    <dbReference type="NCBI Taxonomy" id="1472767"/>
    <lineage>
        <taxon>Bacteria</taxon>
        <taxon>Bacillati</taxon>
        <taxon>Bacillota</taxon>
        <taxon>Bacilli</taxon>
        <taxon>Bacillales</taxon>
        <taxon>Bacillaceae</taxon>
        <taxon>Lentibacillus</taxon>
    </lineage>
</organism>
<dbReference type="PANTHER" id="PTHR11803">
    <property type="entry name" value="2-IMINOBUTANOATE/2-IMINOPROPANOATE DEAMINASE RIDA"/>
    <property type="match status" value="1"/>
</dbReference>
<accession>A0A0U4FPW2</accession>
<dbReference type="EMBL" id="CP013862">
    <property type="protein sequence ID" value="ALX49780.1"/>
    <property type="molecule type" value="Genomic_DNA"/>
</dbReference>
<dbReference type="FunFam" id="3.30.1330.40:FF:000001">
    <property type="entry name" value="L-PSP family endoribonuclease"/>
    <property type="match status" value="1"/>
</dbReference>
<evidence type="ECO:0000313" key="2">
    <source>
        <dbReference type="EMBL" id="ALX49780.1"/>
    </source>
</evidence>
<keyword evidence="3" id="KW-1185">Reference proteome</keyword>